<comment type="caution">
    <text evidence="2">The sequence shown here is derived from an EMBL/GenBank/DDBJ whole genome shotgun (WGS) entry which is preliminary data.</text>
</comment>
<reference evidence="2 3" key="1">
    <citation type="submission" date="2020-08" db="EMBL/GenBank/DDBJ databases">
        <title>Genomic Encyclopedia of Type Strains, Phase IV (KMG-V): Genome sequencing to study the core and pangenomes of soil and plant-associated prokaryotes.</title>
        <authorList>
            <person name="Whitman W."/>
        </authorList>
    </citation>
    <scope>NUCLEOTIDE SEQUENCE [LARGE SCALE GENOMIC DNA]</scope>
    <source>
        <strain evidence="2 3">JPY162</strain>
    </source>
</reference>
<dbReference type="InterPro" id="IPR029058">
    <property type="entry name" value="AB_hydrolase_fold"/>
</dbReference>
<accession>A0A7W8L0R3</accession>
<name>A0A7W8L0R3_9BURK</name>
<dbReference type="EMBL" id="JACHDE010000001">
    <property type="protein sequence ID" value="MBB5398033.1"/>
    <property type="molecule type" value="Genomic_DNA"/>
</dbReference>
<protein>
    <submittedName>
        <fullName evidence="2">3-oxoadipate enol-lactonase</fullName>
        <ecNumber evidence="2">3.1.1.24</ecNumber>
    </submittedName>
</protein>
<sequence length="267" mass="28128">MKHGTPTQQLDLGAHSIAFVDEGRGYPVLCLHSLAGSLRMWDGAAPELVRHYRVLRCDARGHGASTDAMSYTVEGMAHDALALLDALGITRCAVLGISMGGQAAMHLALAAPHRVAALVLANTSAGALPDAKERLAQTKARIDEIGYERFASEYVASRLADGSASSAYADYLGDALGLGSQRYVATLCSILTQDLTAELPGLHVPALLVSGTADISTTPERMRALGALLPTCRTLELEGAGHFSCLDQPERFIAGVLEFLASNIKDS</sequence>
<dbReference type="AlphaFoldDB" id="A0A7W8L0R3"/>
<evidence type="ECO:0000259" key="1">
    <source>
        <dbReference type="Pfam" id="PF00561"/>
    </source>
</evidence>
<organism evidence="2 3">
    <name type="scientific">Paraburkholderia youngii</name>
    <dbReference type="NCBI Taxonomy" id="2782701"/>
    <lineage>
        <taxon>Bacteria</taxon>
        <taxon>Pseudomonadati</taxon>
        <taxon>Pseudomonadota</taxon>
        <taxon>Betaproteobacteria</taxon>
        <taxon>Burkholderiales</taxon>
        <taxon>Burkholderiaceae</taxon>
        <taxon>Paraburkholderia</taxon>
    </lineage>
</organism>
<dbReference type="PANTHER" id="PTHR43433">
    <property type="entry name" value="HYDROLASE, ALPHA/BETA FOLD FAMILY PROTEIN"/>
    <property type="match status" value="1"/>
</dbReference>
<gene>
    <name evidence="2" type="ORF">HDG41_000069</name>
</gene>
<dbReference type="PRINTS" id="PR00111">
    <property type="entry name" value="ABHYDROLASE"/>
</dbReference>
<keyword evidence="2" id="KW-0378">Hydrolase</keyword>
<dbReference type="RefSeq" id="WP_184224961.1">
    <property type="nucleotide sequence ID" value="NZ_JACHDE010000001.1"/>
</dbReference>
<proteinExistence type="predicted"/>
<dbReference type="GO" id="GO:0047570">
    <property type="term" value="F:3-oxoadipate enol-lactonase activity"/>
    <property type="evidence" value="ECO:0007669"/>
    <property type="project" value="UniProtKB-EC"/>
</dbReference>
<dbReference type="Proteomes" id="UP000592820">
    <property type="component" value="Unassembled WGS sequence"/>
</dbReference>
<dbReference type="Pfam" id="PF00561">
    <property type="entry name" value="Abhydrolase_1"/>
    <property type="match status" value="1"/>
</dbReference>
<dbReference type="InterPro" id="IPR000073">
    <property type="entry name" value="AB_hydrolase_1"/>
</dbReference>
<dbReference type="SUPFAM" id="SSF53474">
    <property type="entry name" value="alpha/beta-Hydrolases"/>
    <property type="match status" value="1"/>
</dbReference>
<evidence type="ECO:0000313" key="3">
    <source>
        <dbReference type="Proteomes" id="UP000592820"/>
    </source>
</evidence>
<dbReference type="PANTHER" id="PTHR43433:SF5">
    <property type="entry name" value="AB HYDROLASE-1 DOMAIN-CONTAINING PROTEIN"/>
    <property type="match status" value="1"/>
</dbReference>
<evidence type="ECO:0000313" key="2">
    <source>
        <dbReference type="EMBL" id="MBB5398033.1"/>
    </source>
</evidence>
<dbReference type="InterPro" id="IPR050471">
    <property type="entry name" value="AB_hydrolase"/>
</dbReference>
<feature type="domain" description="AB hydrolase-1" evidence="1">
    <location>
        <begin position="26"/>
        <end position="248"/>
    </location>
</feature>
<dbReference type="EC" id="3.1.1.24" evidence="2"/>
<dbReference type="Gene3D" id="3.40.50.1820">
    <property type="entry name" value="alpha/beta hydrolase"/>
    <property type="match status" value="1"/>
</dbReference>